<dbReference type="Proteomes" id="UP000019487">
    <property type="component" value="Unassembled WGS sequence"/>
</dbReference>
<sequence>MSTSANTSTSTSTISEEEEEEILVTSRDKTPSIIDVHSQNERVFAQLPDLIQEALVSTEFCAPNLQIRRVHNARTIDSGFMTQPIFYIRRNNDSGICMPDINVTDESILSKFGSELTANFADIKAHGCAAFYQKVNMSDGAVYSLCACATGYVWVYISPSSIVDEREAADEGWGEFSRLEIQVGTFALRKKAITTVEIPCHYRTGKMVAHMNGELALLCSTVLAKYLRFRMMGCQYEYATETAIIQTRQELAHLRVVDPGMFKGLEKMLREICTNAPMPPTSVVSLISRSMIRGRWEVWGNRKVLRRKYSLPGRVMQSFRKGNSDPIDLLSESYKALRIEKKKINVGHAGNP</sequence>
<comment type="caution">
    <text evidence="1">The sequence shown here is derived from an EMBL/GenBank/DDBJ whole genome shotgun (WGS) entry which is preliminary data.</text>
</comment>
<protein>
    <submittedName>
        <fullName evidence="1">Uncharacterized protein</fullName>
    </submittedName>
</protein>
<dbReference type="OrthoDB" id="3477009at2759"/>
<gene>
    <name evidence="1" type="ORF">SBOR_4795</name>
</gene>
<dbReference type="HOGENOM" id="CLU_927649_0_0_1"/>
<name>W9CK04_SCLBF</name>
<keyword evidence="2" id="KW-1185">Reference proteome</keyword>
<dbReference type="EMBL" id="AYSA01000223">
    <property type="protein sequence ID" value="ESZ94835.1"/>
    <property type="molecule type" value="Genomic_DNA"/>
</dbReference>
<dbReference type="AlphaFoldDB" id="W9CK04"/>
<evidence type="ECO:0000313" key="1">
    <source>
        <dbReference type="EMBL" id="ESZ94835.1"/>
    </source>
</evidence>
<proteinExistence type="predicted"/>
<organism evidence="1 2">
    <name type="scientific">Sclerotinia borealis (strain F-4128)</name>
    <dbReference type="NCBI Taxonomy" id="1432307"/>
    <lineage>
        <taxon>Eukaryota</taxon>
        <taxon>Fungi</taxon>
        <taxon>Dikarya</taxon>
        <taxon>Ascomycota</taxon>
        <taxon>Pezizomycotina</taxon>
        <taxon>Leotiomycetes</taxon>
        <taxon>Helotiales</taxon>
        <taxon>Sclerotiniaceae</taxon>
        <taxon>Sclerotinia</taxon>
    </lineage>
</organism>
<evidence type="ECO:0000313" key="2">
    <source>
        <dbReference type="Proteomes" id="UP000019487"/>
    </source>
</evidence>
<reference evidence="1 2" key="1">
    <citation type="journal article" date="2014" name="Genome Announc.">
        <title>Draft genome sequence of Sclerotinia borealis, a psychrophilic plant pathogenic fungus.</title>
        <authorList>
            <person name="Mardanov A.V."/>
            <person name="Beletsky A.V."/>
            <person name="Kadnikov V.V."/>
            <person name="Ignatov A.N."/>
            <person name="Ravin N.V."/>
        </authorList>
    </citation>
    <scope>NUCLEOTIDE SEQUENCE [LARGE SCALE GENOMIC DNA]</scope>
    <source>
        <strain evidence="2">F-4157</strain>
    </source>
</reference>
<accession>W9CK04</accession>